<organism evidence="1">
    <name type="scientific">Arundo donax</name>
    <name type="common">Giant reed</name>
    <name type="synonym">Donax arundinaceus</name>
    <dbReference type="NCBI Taxonomy" id="35708"/>
    <lineage>
        <taxon>Eukaryota</taxon>
        <taxon>Viridiplantae</taxon>
        <taxon>Streptophyta</taxon>
        <taxon>Embryophyta</taxon>
        <taxon>Tracheophyta</taxon>
        <taxon>Spermatophyta</taxon>
        <taxon>Magnoliopsida</taxon>
        <taxon>Liliopsida</taxon>
        <taxon>Poales</taxon>
        <taxon>Poaceae</taxon>
        <taxon>PACMAD clade</taxon>
        <taxon>Arundinoideae</taxon>
        <taxon>Arundineae</taxon>
        <taxon>Arundo</taxon>
    </lineage>
</organism>
<dbReference type="EMBL" id="GBRH01252889">
    <property type="protein sequence ID" value="JAD45006.1"/>
    <property type="molecule type" value="Transcribed_RNA"/>
</dbReference>
<reference evidence="1" key="2">
    <citation type="journal article" date="2015" name="Data Brief">
        <title>Shoot transcriptome of the giant reed, Arundo donax.</title>
        <authorList>
            <person name="Barrero R.A."/>
            <person name="Guerrero F.D."/>
            <person name="Moolhuijzen P."/>
            <person name="Goolsby J.A."/>
            <person name="Tidwell J."/>
            <person name="Bellgard S.E."/>
            <person name="Bellgard M.I."/>
        </authorList>
    </citation>
    <scope>NUCLEOTIDE SEQUENCE</scope>
    <source>
        <tissue evidence="1">Shoot tissue taken approximately 20 cm above the soil surface</tissue>
    </source>
</reference>
<name>A0A0A9A1P6_ARUDO</name>
<accession>A0A0A9A1P6</accession>
<dbReference type="AlphaFoldDB" id="A0A0A9A1P6"/>
<evidence type="ECO:0000313" key="1">
    <source>
        <dbReference type="EMBL" id="JAD45006.1"/>
    </source>
</evidence>
<proteinExistence type="predicted"/>
<sequence>MSHLVIRLLPFSFSDLIVIMHIVTGQVEVWNQTKKS</sequence>
<protein>
    <submittedName>
        <fullName evidence="1">Uncharacterized protein</fullName>
    </submittedName>
</protein>
<reference evidence="1" key="1">
    <citation type="submission" date="2014-09" db="EMBL/GenBank/DDBJ databases">
        <authorList>
            <person name="Magalhaes I.L.F."/>
            <person name="Oliveira U."/>
            <person name="Santos F.R."/>
            <person name="Vidigal T.H.D.A."/>
            <person name="Brescovit A.D."/>
            <person name="Santos A.J."/>
        </authorList>
    </citation>
    <scope>NUCLEOTIDE SEQUENCE</scope>
    <source>
        <tissue evidence="1">Shoot tissue taken approximately 20 cm above the soil surface</tissue>
    </source>
</reference>